<dbReference type="Proteomes" id="UP000178797">
    <property type="component" value="Unassembled WGS sequence"/>
</dbReference>
<name>A0A1F7RZP3_9BACT</name>
<protein>
    <recommendedName>
        <fullName evidence="1">DUF7483 domain-containing protein</fullName>
    </recommendedName>
</protein>
<dbReference type="EMBL" id="MGDE01000087">
    <property type="protein sequence ID" value="OGL46464.1"/>
    <property type="molecule type" value="Genomic_DNA"/>
</dbReference>
<feature type="domain" description="DUF7483" evidence="1">
    <location>
        <begin position="205"/>
        <end position="295"/>
    </location>
</feature>
<organism evidence="2 3">
    <name type="scientific">Candidatus Schekmanbacteria bacterium RBG_16_38_10</name>
    <dbReference type="NCBI Taxonomy" id="1817879"/>
    <lineage>
        <taxon>Bacteria</taxon>
        <taxon>Candidatus Schekmaniibacteriota</taxon>
    </lineage>
</organism>
<dbReference type="Pfam" id="PF24299">
    <property type="entry name" value="DUF7483"/>
    <property type="match status" value="1"/>
</dbReference>
<reference evidence="2 3" key="1">
    <citation type="journal article" date="2016" name="Nat. Commun.">
        <title>Thousands of microbial genomes shed light on interconnected biogeochemical processes in an aquifer system.</title>
        <authorList>
            <person name="Anantharaman K."/>
            <person name="Brown C.T."/>
            <person name="Hug L.A."/>
            <person name="Sharon I."/>
            <person name="Castelle C.J."/>
            <person name="Probst A.J."/>
            <person name="Thomas B.C."/>
            <person name="Singh A."/>
            <person name="Wilkins M.J."/>
            <person name="Karaoz U."/>
            <person name="Brodie E.L."/>
            <person name="Williams K.H."/>
            <person name="Hubbard S.S."/>
            <person name="Banfield J.F."/>
        </authorList>
    </citation>
    <scope>NUCLEOTIDE SEQUENCE [LARGE SCALE GENOMIC DNA]</scope>
</reference>
<evidence type="ECO:0000313" key="2">
    <source>
        <dbReference type="EMBL" id="OGL46464.1"/>
    </source>
</evidence>
<evidence type="ECO:0000313" key="3">
    <source>
        <dbReference type="Proteomes" id="UP000178797"/>
    </source>
</evidence>
<comment type="caution">
    <text evidence="2">The sequence shown here is derived from an EMBL/GenBank/DDBJ whole genome shotgun (WGS) entry which is preliminary data.</text>
</comment>
<dbReference type="InterPro" id="IPR055906">
    <property type="entry name" value="DUF7483"/>
</dbReference>
<accession>A0A1F7RZP3</accession>
<gene>
    <name evidence="2" type="ORF">A2W05_07105</name>
</gene>
<evidence type="ECO:0000259" key="1">
    <source>
        <dbReference type="Pfam" id="PF24299"/>
    </source>
</evidence>
<sequence length="304" mass="32018">MRSNLQIKVGTYTGNGANDRNITGIGFRPDLVIVKGGANVACIRTKEMRGDSSMSLSSALATAADQIQELLNDGFQVGTSVLANENLTVYWYIAIRGSAGQAHFRTGNYKGDGNDARDFITGGLGFTPDLVGIFGDTVQQKVWRSSSLAGDLTSFFGGVTPTTNLVQNLQSNGFQLGTSASVNSDTLEYFFFAMKVLAGVIAVGTYTGDGTNDRNITGVGFQPDYVIIKSGSTNQARIRTSNMTADSQCAYAGATAAASDGIQSLLADGFQIGANGSVNTNGVTYYWFAFKAGNFNAPITRTVA</sequence>
<dbReference type="AlphaFoldDB" id="A0A1F7RZP3"/>
<proteinExistence type="predicted"/>